<gene>
    <name evidence="4" type="ORF">CSSPJE1EN1_LOCUS6434</name>
</gene>
<comment type="similarity">
    <text evidence="1">Belongs to the multicopper oxidase family.</text>
</comment>
<organism evidence="4 5">
    <name type="scientific">Sphagnum jensenii</name>
    <dbReference type="NCBI Taxonomy" id="128206"/>
    <lineage>
        <taxon>Eukaryota</taxon>
        <taxon>Viridiplantae</taxon>
        <taxon>Streptophyta</taxon>
        <taxon>Embryophyta</taxon>
        <taxon>Bryophyta</taxon>
        <taxon>Sphagnophytina</taxon>
        <taxon>Sphagnopsida</taxon>
        <taxon>Sphagnales</taxon>
        <taxon>Sphagnaceae</taxon>
        <taxon>Sphagnum</taxon>
    </lineage>
</organism>
<accession>A0ABP0W3Y9</accession>
<evidence type="ECO:0000256" key="1">
    <source>
        <dbReference type="ARBA" id="ARBA00010609"/>
    </source>
</evidence>
<dbReference type="CDD" id="cd13844">
    <property type="entry name" value="CuRO_1_BOD_CotA_like"/>
    <property type="match status" value="1"/>
</dbReference>
<dbReference type="Proteomes" id="UP001497444">
    <property type="component" value="Chromosome 13"/>
</dbReference>
<proteinExistence type="inferred from homology"/>
<evidence type="ECO:0000259" key="3">
    <source>
        <dbReference type="Pfam" id="PF07731"/>
    </source>
</evidence>
<feature type="domain" description="Plastocyanin-like" evidence="3">
    <location>
        <begin position="501"/>
        <end position="653"/>
    </location>
</feature>
<dbReference type="CDD" id="cd13868">
    <property type="entry name" value="CuRO_2_CotA_like"/>
    <property type="match status" value="1"/>
</dbReference>
<feature type="domain" description="Plastocyanin-like" evidence="2">
    <location>
        <begin position="320"/>
        <end position="399"/>
    </location>
</feature>
<protein>
    <submittedName>
        <fullName evidence="4">Uncharacterized protein</fullName>
    </submittedName>
</protein>
<evidence type="ECO:0000313" key="5">
    <source>
        <dbReference type="Proteomes" id="UP001497444"/>
    </source>
</evidence>
<dbReference type="InterPro" id="IPR008972">
    <property type="entry name" value="Cupredoxin"/>
</dbReference>
<evidence type="ECO:0000313" key="4">
    <source>
        <dbReference type="EMBL" id="CAK9260956.1"/>
    </source>
</evidence>
<keyword evidence="5" id="KW-1185">Reference proteome</keyword>
<dbReference type="SUPFAM" id="SSF49503">
    <property type="entry name" value="Cupredoxins"/>
    <property type="match status" value="3"/>
</dbReference>
<reference evidence="4" key="1">
    <citation type="submission" date="2024-02" db="EMBL/GenBank/DDBJ databases">
        <authorList>
            <consortium name="ELIXIR-Norway"/>
            <consortium name="Elixir Norway"/>
        </authorList>
    </citation>
    <scope>NUCLEOTIDE SEQUENCE</scope>
</reference>
<dbReference type="InterPro" id="IPR045087">
    <property type="entry name" value="Cu-oxidase_fam"/>
</dbReference>
<dbReference type="Pfam" id="PF07731">
    <property type="entry name" value="Cu-oxidase_2"/>
    <property type="match status" value="1"/>
</dbReference>
<dbReference type="InterPro" id="IPR001117">
    <property type="entry name" value="Cu-oxidase_2nd"/>
</dbReference>
<sequence length="656" mass="73407">MSMDQVMSPASSSCRRRSPILVRSMWVVGWIFCSALLLSAPSIIARGETTQAAAAAVDVNDSSVCQNLVPSPRLEQFVDELPRLKTILVNNRKQVTLGAYKIKQKLHRDLAPTPLYAFGTSRGTATYPGPTLQARAWQESYVRFENHIHDEEPMFTVDRTVSWANPKRGGVPTVTHLHGAETESISDGNPDAWFTAKGEYGPAYITQNYTYANSQFPTLLWYHDHTYGITRLNILAGLLGLYIIKPGPAVAAAAAAVTASRSEEHDQEETPAPYNWLPTKSFEWSLVLADKQFFPNGSINFPNIGDSPKNHPNWCSEYYGDTILVNGKIWPYVRVHAQSKYRFRLLNSANARVFVLSLSNPRVSFVQIGTDGGLLEKPQTVSSITISPAERVDFIIDFSPLPVGSEVVMNNSGPAPYPNPTQSLSPVSTKAVMKFIVVQDESAASQQQKHHDQEMQDSAASQQQNLAAIPSILRKPDPHMSIKDAHWRVTNMTEMDDAEGNPIRDLQNNSTWKSPLLIVPVVGSTEVWEFINLTPDAHPMHIHLIQFHFLNQQSFNLSLYLAGGCTFHDLHHHHNRSEFSRSCYTEEAKGPLPNQIGWKDTMLAWPGNVTRIVIKWTSQNGGHFPFDPTSGPGYVWHCHISDHEDNDMLRPFKMQY</sequence>
<dbReference type="PANTHER" id="PTHR48267">
    <property type="entry name" value="CUPREDOXIN SUPERFAMILY PROTEIN"/>
    <property type="match status" value="1"/>
</dbReference>
<dbReference type="PANTHER" id="PTHR48267:SF1">
    <property type="entry name" value="BILIRUBIN OXIDASE"/>
    <property type="match status" value="1"/>
</dbReference>
<dbReference type="Pfam" id="PF00394">
    <property type="entry name" value="Cu-oxidase"/>
    <property type="match status" value="1"/>
</dbReference>
<dbReference type="Gene3D" id="2.60.40.420">
    <property type="entry name" value="Cupredoxins - blue copper proteins"/>
    <property type="match status" value="3"/>
</dbReference>
<evidence type="ECO:0000259" key="2">
    <source>
        <dbReference type="Pfam" id="PF00394"/>
    </source>
</evidence>
<dbReference type="EMBL" id="OZ020108">
    <property type="protein sequence ID" value="CAK9260956.1"/>
    <property type="molecule type" value="Genomic_DNA"/>
</dbReference>
<name>A0ABP0W3Y9_9BRYO</name>
<dbReference type="InterPro" id="IPR011706">
    <property type="entry name" value="Cu-oxidase_C"/>
</dbReference>